<evidence type="ECO:0000313" key="1">
    <source>
        <dbReference type="EMBL" id="KAF0436092.1"/>
    </source>
</evidence>
<comment type="caution">
    <text evidence="1">The sequence shown here is derived from an EMBL/GenBank/DDBJ whole genome shotgun (WGS) entry which is preliminary data.</text>
</comment>
<protein>
    <submittedName>
        <fullName evidence="1">Uncharacterized protein</fullName>
    </submittedName>
</protein>
<dbReference type="Proteomes" id="UP000439903">
    <property type="component" value="Unassembled WGS sequence"/>
</dbReference>
<proteinExistence type="predicted"/>
<dbReference type="AlphaFoldDB" id="A0A8H4A6Q2"/>
<evidence type="ECO:0000313" key="2">
    <source>
        <dbReference type="Proteomes" id="UP000439903"/>
    </source>
</evidence>
<keyword evidence="2" id="KW-1185">Reference proteome</keyword>
<accession>A0A8H4A6Q2</accession>
<reference evidence="1 2" key="1">
    <citation type="journal article" date="2019" name="Environ. Microbiol.">
        <title>At the nexus of three kingdoms: the genome of the mycorrhizal fungus Gigaspora margarita provides insights into plant, endobacterial and fungal interactions.</title>
        <authorList>
            <person name="Venice F."/>
            <person name="Ghignone S."/>
            <person name="Salvioli di Fossalunga A."/>
            <person name="Amselem J."/>
            <person name="Novero M."/>
            <person name="Xianan X."/>
            <person name="Sedzielewska Toro K."/>
            <person name="Morin E."/>
            <person name="Lipzen A."/>
            <person name="Grigoriev I.V."/>
            <person name="Henrissat B."/>
            <person name="Martin F.M."/>
            <person name="Bonfante P."/>
        </authorList>
    </citation>
    <scope>NUCLEOTIDE SEQUENCE [LARGE SCALE GENOMIC DNA]</scope>
    <source>
        <strain evidence="1 2">BEG34</strain>
    </source>
</reference>
<name>A0A8H4A6Q2_GIGMA</name>
<sequence length="155" mass="17746">MNPITNPDVESFRQQTLPIDLLYNNNVDKLNNYLTSLRRQRGGGPLPKMNEQKLFGTVFDLRCQEAAIATARRDISDFIKNERWRNAGPVEQYQYKCYAKSVNDDDKEIYKRVYDINEPLLNIDEENDRNGDGYGSFPGTNSAINLFNGSNSAIN</sequence>
<dbReference type="OrthoDB" id="2318973at2759"/>
<gene>
    <name evidence="1" type="ORF">F8M41_004728</name>
</gene>
<organism evidence="1 2">
    <name type="scientific">Gigaspora margarita</name>
    <dbReference type="NCBI Taxonomy" id="4874"/>
    <lineage>
        <taxon>Eukaryota</taxon>
        <taxon>Fungi</taxon>
        <taxon>Fungi incertae sedis</taxon>
        <taxon>Mucoromycota</taxon>
        <taxon>Glomeromycotina</taxon>
        <taxon>Glomeromycetes</taxon>
        <taxon>Diversisporales</taxon>
        <taxon>Gigasporaceae</taxon>
        <taxon>Gigaspora</taxon>
    </lineage>
</organism>
<dbReference type="EMBL" id="WTPW01001436">
    <property type="protein sequence ID" value="KAF0436092.1"/>
    <property type="molecule type" value="Genomic_DNA"/>
</dbReference>